<keyword evidence="1" id="KW-0472">Membrane</keyword>
<keyword evidence="1" id="KW-0812">Transmembrane</keyword>
<reference evidence="2" key="1">
    <citation type="submission" date="2020-05" db="EMBL/GenBank/DDBJ databases">
        <authorList>
            <person name="Chiriac C."/>
            <person name="Salcher M."/>
            <person name="Ghai R."/>
            <person name="Kavagutti S V."/>
        </authorList>
    </citation>
    <scope>NUCLEOTIDE SEQUENCE</scope>
</reference>
<evidence type="ECO:0000313" key="2">
    <source>
        <dbReference type="EMBL" id="CAB4941006.1"/>
    </source>
</evidence>
<sequence>MTNFRIGGYLVVAFSLLNLRYQTGHPHVIRNSALIGIPGVFILALTFIASGREFLVTRGGKITALGLGILAVLFALIN</sequence>
<dbReference type="EMBL" id="CAFBNG010000107">
    <property type="protein sequence ID" value="CAB4941006.1"/>
    <property type="molecule type" value="Genomic_DNA"/>
</dbReference>
<keyword evidence="1" id="KW-1133">Transmembrane helix</keyword>
<organism evidence="2">
    <name type="scientific">freshwater metagenome</name>
    <dbReference type="NCBI Taxonomy" id="449393"/>
    <lineage>
        <taxon>unclassified sequences</taxon>
        <taxon>metagenomes</taxon>
        <taxon>ecological metagenomes</taxon>
    </lineage>
</organism>
<feature type="transmembrane region" description="Helical" evidence="1">
    <location>
        <begin position="58"/>
        <end position="77"/>
    </location>
</feature>
<proteinExistence type="predicted"/>
<dbReference type="AlphaFoldDB" id="A0A6J7JCT3"/>
<feature type="transmembrane region" description="Helical" evidence="1">
    <location>
        <begin position="33"/>
        <end position="52"/>
    </location>
</feature>
<evidence type="ECO:0000256" key="1">
    <source>
        <dbReference type="SAM" id="Phobius"/>
    </source>
</evidence>
<name>A0A6J7JCT3_9ZZZZ</name>
<feature type="transmembrane region" description="Helical" evidence="1">
    <location>
        <begin position="6"/>
        <end position="21"/>
    </location>
</feature>
<accession>A0A6J7JCT3</accession>
<gene>
    <name evidence="2" type="ORF">UFOPK3774_00647</name>
</gene>
<protein>
    <submittedName>
        <fullName evidence="2">Unannotated protein</fullName>
    </submittedName>
</protein>